<evidence type="ECO:0000313" key="2">
    <source>
        <dbReference type="Proteomes" id="UP000009183"/>
    </source>
</evidence>
<dbReference type="InParanoid" id="F6HJM7"/>
<dbReference type="PaxDb" id="29760-VIT_12s0178g00180.t01"/>
<dbReference type="EMBL" id="FN595785">
    <property type="protein sequence ID" value="CCB52801.1"/>
    <property type="molecule type" value="Genomic_DNA"/>
</dbReference>
<sequence length="69" mass="7810">MRTSIPDCLEIPKTLRVQHVSEDDLLLMVTRSMHRMLEKMVCKGGSWRSSKCEEGCKVGFNEANILGTL</sequence>
<organism evidence="1 2">
    <name type="scientific">Vitis vinifera</name>
    <name type="common">Grape</name>
    <dbReference type="NCBI Taxonomy" id="29760"/>
    <lineage>
        <taxon>Eukaryota</taxon>
        <taxon>Viridiplantae</taxon>
        <taxon>Streptophyta</taxon>
        <taxon>Embryophyta</taxon>
        <taxon>Tracheophyta</taxon>
        <taxon>Spermatophyta</taxon>
        <taxon>Magnoliopsida</taxon>
        <taxon>eudicotyledons</taxon>
        <taxon>Gunneridae</taxon>
        <taxon>Pentapetalae</taxon>
        <taxon>rosids</taxon>
        <taxon>Vitales</taxon>
        <taxon>Vitaceae</taxon>
        <taxon>Viteae</taxon>
        <taxon>Vitis</taxon>
    </lineage>
</organism>
<dbReference type="HOGENOM" id="CLU_2781035_0_0_1"/>
<dbReference type="Proteomes" id="UP000009183">
    <property type="component" value="Chromosome 12"/>
</dbReference>
<protein>
    <submittedName>
        <fullName evidence="1">Uncharacterized protein</fullName>
    </submittedName>
</protein>
<gene>
    <name evidence="1" type="ordered locus">VIT_12s0178g00180</name>
</gene>
<evidence type="ECO:0000313" key="1">
    <source>
        <dbReference type="EMBL" id="CCB52801.1"/>
    </source>
</evidence>
<proteinExistence type="predicted"/>
<reference evidence="2" key="1">
    <citation type="journal article" date="2007" name="Nature">
        <title>The grapevine genome sequence suggests ancestral hexaploidization in major angiosperm phyla.</title>
        <authorList>
            <consortium name="The French-Italian Public Consortium for Grapevine Genome Characterization."/>
            <person name="Jaillon O."/>
            <person name="Aury J.-M."/>
            <person name="Noel B."/>
            <person name="Policriti A."/>
            <person name="Clepet C."/>
            <person name="Casagrande A."/>
            <person name="Choisne N."/>
            <person name="Aubourg S."/>
            <person name="Vitulo N."/>
            <person name="Jubin C."/>
            <person name="Vezzi A."/>
            <person name="Legeai F."/>
            <person name="Hugueney P."/>
            <person name="Dasilva C."/>
            <person name="Horner D."/>
            <person name="Mica E."/>
            <person name="Jublot D."/>
            <person name="Poulain J."/>
            <person name="Bruyere C."/>
            <person name="Billault A."/>
            <person name="Segurens B."/>
            <person name="Gouyvenoux M."/>
            <person name="Ugarte E."/>
            <person name="Cattonaro F."/>
            <person name="Anthouard V."/>
            <person name="Vico V."/>
            <person name="Del Fabbro C."/>
            <person name="Alaux M."/>
            <person name="Di Gaspero G."/>
            <person name="Dumas V."/>
            <person name="Felice N."/>
            <person name="Paillard S."/>
            <person name="Juman I."/>
            <person name="Moroldo M."/>
            <person name="Scalabrin S."/>
            <person name="Canaguier A."/>
            <person name="Le Clainche I."/>
            <person name="Malacrida G."/>
            <person name="Durand E."/>
            <person name="Pesole G."/>
            <person name="Laucou V."/>
            <person name="Chatelet P."/>
            <person name="Merdinoglu D."/>
            <person name="Delledonne M."/>
            <person name="Pezzotti M."/>
            <person name="Lecharny A."/>
            <person name="Scarpelli C."/>
            <person name="Artiguenave F."/>
            <person name="Pe M.E."/>
            <person name="Valle G."/>
            <person name="Morgante M."/>
            <person name="Caboche M."/>
            <person name="Adam-Blondon A.-F."/>
            <person name="Weissenbach J."/>
            <person name="Quetier F."/>
            <person name="Wincker P."/>
        </authorList>
    </citation>
    <scope>NUCLEOTIDE SEQUENCE [LARGE SCALE GENOMIC DNA]</scope>
    <source>
        <strain evidence="2">cv. Pinot noir / PN40024</strain>
    </source>
</reference>
<accession>F6HJM7</accession>
<name>F6HJM7_VITVI</name>
<dbReference type="AlphaFoldDB" id="F6HJM7"/>
<keyword evidence="2" id="KW-1185">Reference proteome</keyword>